<dbReference type="AlphaFoldDB" id="K9FBQ4"/>
<evidence type="ECO:0000313" key="1">
    <source>
        <dbReference type="EMBL" id="EKV06649.1"/>
    </source>
</evidence>
<dbReference type="KEGG" id="pdp:PDIP_77740"/>
<comment type="caution">
    <text evidence="1">The sequence shown here is derived from an EMBL/GenBank/DDBJ whole genome shotgun (WGS) entry which is preliminary data.</text>
</comment>
<sequence length="63" mass="6940">MFSSTVIPCCVQPNYESPQVVVTATAQAMCTAKSNFFHRRIHEVDPIALQGNVATIQGYLVQK</sequence>
<dbReference type="HOGENOM" id="CLU_2886520_0_0_1"/>
<accession>K9FBQ4</accession>
<organism evidence="1 2">
    <name type="scientific">Penicillium digitatum (strain Pd1 / CECT 20795)</name>
    <name type="common">Green mold</name>
    <dbReference type="NCBI Taxonomy" id="1170230"/>
    <lineage>
        <taxon>Eukaryota</taxon>
        <taxon>Fungi</taxon>
        <taxon>Dikarya</taxon>
        <taxon>Ascomycota</taxon>
        <taxon>Pezizomycotina</taxon>
        <taxon>Eurotiomycetes</taxon>
        <taxon>Eurotiomycetidae</taxon>
        <taxon>Eurotiales</taxon>
        <taxon>Aspergillaceae</taxon>
        <taxon>Penicillium</taxon>
    </lineage>
</organism>
<dbReference type="EMBL" id="AKCU01000474">
    <property type="protein sequence ID" value="EKV06649.1"/>
    <property type="molecule type" value="Genomic_DNA"/>
</dbReference>
<name>K9FBQ4_PEND1</name>
<dbReference type="OrthoDB" id="3477330at2759"/>
<dbReference type="VEuPathDB" id="FungiDB:PDIP_77740"/>
<reference evidence="2" key="1">
    <citation type="journal article" date="2012" name="BMC Genomics">
        <title>Genome sequence of the necrotrophic fungus Penicillium digitatum, the main postharvest pathogen of citrus.</title>
        <authorList>
            <person name="Marcet-Houben M."/>
            <person name="Ballester A.-R."/>
            <person name="de la Fuente B."/>
            <person name="Harries E."/>
            <person name="Marcos J.F."/>
            <person name="Gonzalez-Candelas L."/>
            <person name="Gabaldon T."/>
        </authorList>
    </citation>
    <scope>NUCLEOTIDE SEQUENCE [LARGE SCALE GENOMIC DNA]</scope>
    <source>
        <strain evidence="2">Pd1 / CECT 20795</strain>
    </source>
</reference>
<gene>
    <name evidence="1" type="ORF">PDIP_77740</name>
</gene>
<dbReference type="Proteomes" id="UP000009886">
    <property type="component" value="Unassembled WGS sequence"/>
</dbReference>
<proteinExistence type="predicted"/>
<protein>
    <submittedName>
        <fullName evidence="1">Uncharacterized protein</fullName>
    </submittedName>
</protein>
<evidence type="ECO:0000313" key="2">
    <source>
        <dbReference type="Proteomes" id="UP000009886"/>
    </source>
</evidence>